<proteinExistence type="predicted"/>
<organism evidence="2 3">
    <name type="scientific">Puccinia sorghi</name>
    <dbReference type="NCBI Taxonomy" id="27349"/>
    <lineage>
        <taxon>Eukaryota</taxon>
        <taxon>Fungi</taxon>
        <taxon>Dikarya</taxon>
        <taxon>Basidiomycota</taxon>
        <taxon>Pucciniomycotina</taxon>
        <taxon>Pucciniomycetes</taxon>
        <taxon>Pucciniales</taxon>
        <taxon>Pucciniaceae</taxon>
        <taxon>Puccinia</taxon>
    </lineage>
</organism>
<comment type="caution">
    <text evidence="2">The sequence shown here is derived from an EMBL/GenBank/DDBJ whole genome shotgun (WGS) entry which is preliminary data.</text>
</comment>
<dbReference type="AlphaFoldDB" id="A0A0L6US84"/>
<keyword evidence="3" id="KW-1185">Reference proteome</keyword>
<sequence length="221" mass="25109">MHESSKMKKKGRRGPYCAPGKHNPEAKIHNAKHCWQLHKQRPHSSKPQMRFNQPTTQLVEADDRHESESNIKISTGGHSNFLNATAVGSEILINHRCKKLILENALLVPSLTQSLISIPQLFKHKIYITKTADKGAFVLTDKGFHLNNLLELHSSYFEAMKPQSVCYQSSPETINWHAQIGHPNQRYQQLMVPNSEIIDCSVCKTCKLKSLPVSVRTIKRI</sequence>
<evidence type="ECO:0000313" key="3">
    <source>
        <dbReference type="Proteomes" id="UP000037035"/>
    </source>
</evidence>
<dbReference type="Proteomes" id="UP000037035">
    <property type="component" value="Unassembled WGS sequence"/>
</dbReference>
<dbReference type="EMBL" id="LAVV01009363">
    <property type="protein sequence ID" value="KNZ50715.1"/>
    <property type="molecule type" value="Genomic_DNA"/>
</dbReference>
<name>A0A0L6US84_9BASI</name>
<protein>
    <recommendedName>
        <fullName evidence="4">GAG-pre-integrase domain-containing protein</fullName>
    </recommendedName>
</protein>
<evidence type="ECO:0000256" key="1">
    <source>
        <dbReference type="SAM" id="MobiDB-lite"/>
    </source>
</evidence>
<gene>
    <name evidence="2" type="ORF">VP01_4275g1</name>
</gene>
<feature type="region of interest" description="Disordered" evidence="1">
    <location>
        <begin position="1"/>
        <end position="23"/>
    </location>
</feature>
<reference evidence="2 3" key="1">
    <citation type="submission" date="2015-08" db="EMBL/GenBank/DDBJ databases">
        <title>Next Generation Sequencing and Analysis of the Genome of Puccinia sorghi L Schw, the Causal Agent of Maize Common Rust.</title>
        <authorList>
            <person name="Rochi L."/>
            <person name="Burguener G."/>
            <person name="Darino M."/>
            <person name="Turjanski A."/>
            <person name="Kreff E."/>
            <person name="Dieguez M.J."/>
            <person name="Sacco F."/>
        </authorList>
    </citation>
    <scope>NUCLEOTIDE SEQUENCE [LARGE SCALE GENOMIC DNA]</scope>
    <source>
        <strain evidence="2 3">RO10H11247</strain>
    </source>
</reference>
<evidence type="ECO:0000313" key="2">
    <source>
        <dbReference type="EMBL" id="KNZ50715.1"/>
    </source>
</evidence>
<dbReference type="VEuPathDB" id="FungiDB:VP01_4275g1"/>
<evidence type="ECO:0008006" key="4">
    <source>
        <dbReference type="Google" id="ProtNLM"/>
    </source>
</evidence>
<accession>A0A0L6US84</accession>